<evidence type="ECO:0000313" key="2">
    <source>
        <dbReference type="Proteomes" id="UP000606274"/>
    </source>
</evidence>
<gene>
    <name evidence="1" type="ORF">HF521_002226</name>
</gene>
<dbReference type="AlphaFoldDB" id="A0A8T0B3V6"/>
<dbReference type="EMBL" id="JABFDY010000011">
    <property type="protein sequence ID" value="KAF7701061.1"/>
    <property type="molecule type" value="Genomic_DNA"/>
</dbReference>
<organism evidence="1 2">
    <name type="scientific">Silurus meridionalis</name>
    <name type="common">Southern catfish</name>
    <name type="synonym">Silurus soldatovi meridionalis</name>
    <dbReference type="NCBI Taxonomy" id="175797"/>
    <lineage>
        <taxon>Eukaryota</taxon>
        <taxon>Metazoa</taxon>
        <taxon>Chordata</taxon>
        <taxon>Craniata</taxon>
        <taxon>Vertebrata</taxon>
        <taxon>Euteleostomi</taxon>
        <taxon>Actinopterygii</taxon>
        <taxon>Neopterygii</taxon>
        <taxon>Teleostei</taxon>
        <taxon>Ostariophysi</taxon>
        <taxon>Siluriformes</taxon>
        <taxon>Siluridae</taxon>
        <taxon>Silurus</taxon>
    </lineage>
</organism>
<dbReference type="Proteomes" id="UP000606274">
    <property type="component" value="Unassembled WGS sequence"/>
</dbReference>
<reference evidence="1" key="1">
    <citation type="submission" date="2020-08" db="EMBL/GenBank/DDBJ databases">
        <title>Chromosome-level assembly of Southern catfish (Silurus meridionalis) provides insights into visual adaptation to the nocturnal and benthic lifestyles.</title>
        <authorList>
            <person name="Zhang Y."/>
            <person name="Wang D."/>
            <person name="Peng Z."/>
        </authorList>
    </citation>
    <scope>NUCLEOTIDE SEQUENCE</scope>
    <source>
        <strain evidence="1">SWU-2019-XX</strain>
        <tissue evidence="1">Muscle</tissue>
    </source>
</reference>
<accession>A0A8T0B3V6</accession>
<name>A0A8T0B3V6_SILME</name>
<sequence>MDEVDWLFTFDDTAHHPNVCVFCYQVSDGSLESLEAEDNPGPECFLVRRLSSRTLQLPPLAFRQAEQFDWKENDQIPRPTTLAPNMPPLIAITLAESNRDYDLTGNPTVHCGLLLLHIT</sequence>
<protein>
    <submittedName>
        <fullName evidence="1">Uncharacterized protein</fullName>
    </submittedName>
</protein>
<proteinExistence type="predicted"/>
<comment type="caution">
    <text evidence="1">The sequence shown here is derived from an EMBL/GenBank/DDBJ whole genome shotgun (WGS) entry which is preliminary data.</text>
</comment>
<keyword evidence="2" id="KW-1185">Reference proteome</keyword>
<evidence type="ECO:0000313" key="1">
    <source>
        <dbReference type="EMBL" id="KAF7701061.1"/>
    </source>
</evidence>